<keyword evidence="1" id="KW-0472">Membrane</keyword>
<accession>A0ABP0PHH6</accession>
<gene>
    <name evidence="2" type="ORF">CCMP2556_LOCUS37167</name>
</gene>
<evidence type="ECO:0000256" key="1">
    <source>
        <dbReference type="SAM" id="Phobius"/>
    </source>
</evidence>
<dbReference type="EMBL" id="CAXAMN010023139">
    <property type="protein sequence ID" value="CAK9075478.1"/>
    <property type="molecule type" value="Genomic_DNA"/>
</dbReference>
<sequence>MNLSHFQINYAVVFLLQMVMFSAAFFCSILVLVHGILHPVPEADEAGQTTHWQAATTAKKPCALNCSHSAGLGSRLIAAFPAT</sequence>
<reference evidence="2 3" key="1">
    <citation type="submission" date="2024-02" db="EMBL/GenBank/DDBJ databases">
        <authorList>
            <person name="Chen Y."/>
            <person name="Shah S."/>
            <person name="Dougan E. K."/>
            <person name="Thang M."/>
            <person name="Chan C."/>
        </authorList>
    </citation>
    <scope>NUCLEOTIDE SEQUENCE [LARGE SCALE GENOMIC DNA]</scope>
</reference>
<dbReference type="Proteomes" id="UP001642484">
    <property type="component" value="Unassembled WGS sequence"/>
</dbReference>
<proteinExistence type="predicted"/>
<keyword evidence="1" id="KW-1133">Transmembrane helix</keyword>
<protein>
    <submittedName>
        <fullName evidence="2">Uncharacterized protein</fullName>
    </submittedName>
</protein>
<evidence type="ECO:0000313" key="3">
    <source>
        <dbReference type="Proteomes" id="UP001642484"/>
    </source>
</evidence>
<keyword evidence="3" id="KW-1185">Reference proteome</keyword>
<comment type="caution">
    <text evidence="2">The sequence shown here is derived from an EMBL/GenBank/DDBJ whole genome shotgun (WGS) entry which is preliminary data.</text>
</comment>
<keyword evidence="1" id="KW-0812">Transmembrane</keyword>
<organism evidence="2 3">
    <name type="scientific">Durusdinium trenchii</name>
    <dbReference type="NCBI Taxonomy" id="1381693"/>
    <lineage>
        <taxon>Eukaryota</taxon>
        <taxon>Sar</taxon>
        <taxon>Alveolata</taxon>
        <taxon>Dinophyceae</taxon>
        <taxon>Suessiales</taxon>
        <taxon>Symbiodiniaceae</taxon>
        <taxon>Durusdinium</taxon>
    </lineage>
</organism>
<feature type="transmembrane region" description="Helical" evidence="1">
    <location>
        <begin position="12"/>
        <end position="37"/>
    </location>
</feature>
<evidence type="ECO:0000313" key="2">
    <source>
        <dbReference type="EMBL" id="CAK9075478.1"/>
    </source>
</evidence>
<name>A0ABP0PHH6_9DINO</name>